<comment type="caution">
    <text evidence="1">The sequence shown here is derived from an EMBL/GenBank/DDBJ whole genome shotgun (WGS) entry which is preliminary data.</text>
</comment>
<name>A0ACB7RQ39_HYAAI</name>
<reference evidence="1" key="1">
    <citation type="submission" date="2020-05" db="EMBL/GenBank/DDBJ databases">
        <title>Large-scale comparative analyses of tick genomes elucidate their genetic diversity and vector capacities.</title>
        <authorList>
            <person name="Jia N."/>
            <person name="Wang J."/>
            <person name="Shi W."/>
            <person name="Du L."/>
            <person name="Sun Y."/>
            <person name="Zhan W."/>
            <person name="Jiang J."/>
            <person name="Wang Q."/>
            <person name="Zhang B."/>
            <person name="Ji P."/>
            <person name="Sakyi L.B."/>
            <person name="Cui X."/>
            <person name="Yuan T."/>
            <person name="Jiang B."/>
            <person name="Yang W."/>
            <person name="Lam T.T.-Y."/>
            <person name="Chang Q."/>
            <person name="Ding S."/>
            <person name="Wang X."/>
            <person name="Zhu J."/>
            <person name="Ruan X."/>
            <person name="Zhao L."/>
            <person name="Wei J."/>
            <person name="Que T."/>
            <person name="Du C."/>
            <person name="Cheng J."/>
            <person name="Dai P."/>
            <person name="Han X."/>
            <person name="Huang E."/>
            <person name="Gao Y."/>
            <person name="Liu J."/>
            <person name="Shao H."/>
            <person name="Ye R."/>
            <person name="Li L."/>
            <person name="Wei W."/>
            <person name="Wang X."/>
            <person name="Wang C."/>
            <person name="Yang T."/>
            <person name="Huo Q."/>
            <person name="Li W."/>
            <person name="Guo W."/>
            <person name="Chen H."/>
            <person name="Zhou L."/>
            <person name="Ni X."/>
            <person name="Tian J."/>
            <person name="Zhou Y."/>
            <person name="Sheng Y."/>
            <person name="Liu T."/>
            <person name="Pan Y."/>
            <person name="Xia L."/>
            <person name="Li J."/>
            <person name="Zhao F."/>
            <person name="Cao W."/>
        </authorList>
    </citation>
    <scope>NUCLEOTIDE SEQUENCE</scope>
    <source>
        <strain evidence="1">Hyas-2018</strain>
    </source>
</reference>
<evidence type="ECO:0000313" key="1">
    <source>
        <dbReference type="EMBL" id="KAH6924610.1"/>
    </source>
</evidence>
<sequence>MVVLNVKAVIVLGILYGVVWFLVDKLSRLAYPFCDHPKNCFDYAEELAASVDPRVNPCDNMYEHVCGKWDRLHPFYIPGAGGQFRLRQYRVFSFLFSKLEQTPPDHPSVAVRKSITAFQTCRNVYEEGRDDTKLILDIFKKFNFDWPSAKLPTDFDLLEYLLGMSLEYGFATPAALGLTPDLKTDRRYGLSLEVQVLSELDANITTDADRVEKCIVTLAPSVTSASAAAFAERIHNVASEMITIVNAMFPAQRLSLNYSTIGKLAKEVGVHGGVDAWLKVINNHLPADRSVSESEDVLTFNSSGLFLKTILDSAKRSSYVDLVLYAGWMIFYSLRSMVSSSFVECIDGAGVFAVLQSATQCLEFMTQVSTYAFVRLMVDSLELQKEVNDTRQAWTAVRESTRANFAKLSWMDESTAAGAVKHVDSLITILPLPEHLQNDEALEKYYYYLEPNVTQPFFTWIYKTWQRRLQEQKRLLKEDPAVPVHREDIPYGAADVNAFYAPLYHIMAILPGIMGPPFVPSSVPHAIIYGAIGKVLGHELTHAFDPLFSSLSRTGEESTWWSKESFGKFLSRLDCVRKELYKYTSDEAFSYNALSETFADTAGTEKARVAFASVAESKGILGYTPEQSFYVASCFEFCTGGPYIWNKRGIYPPWCFAVTCPCRTKRGLPMPFPVRQRRR</sequence>
<proteinExistence type="predicted"/>
<keyword evidence="2" id="KW-1185">Reference proteome</keyword>
<protein>
    <submittedName>
        <fullName evidence="1">Uncharacterized protein</fullName>
    </submittedName>
</protein>
<dbReference type="EMBL" id="CM023488">
    <property type="protein sequence ID" value="KAH6924610.1"/>
    <property type="molecule type" value="Genomic_DNA"/>
</dbReference>
<accession>A0ACB7RQ39</accession>
<gene>
    <name evidence="1" type="ORF">HPB50_020455</name>
</gene>
<evidence type="ECO:0000313" key="2">
    <source>
        <dbReference type="Proteomes" id="UP000821845"/>
    </source>
</evidence>
<organism evidence="1 2">
    <name type="scientific">Hyalomma asiaticum</name>
    <name type="common">Tick</name>
    <dbReference type="NCBI Taxonomy" id="266040"/>
    <lineage>
        <taxon>Eukaryota</taxon>
        <taxon>Metazoa</taxon>
        <taxon>Ecdysozoa</taxon>
        <taxon>Arthropoda</taxon>
        <taxon>Chelicerata</taxon>
        <taxon>Arachnida</taxon>
        <taxon>Acari</taxon>
        <taxon>Parasitiformes</taxon>
        <taxon>Ixodida</taxon>
        <taxon>Ixodoidea</taxon>
        <taxon>Ixodidae</taxon>
        <taxon>Hyalomminae</taxon>
        <taxon>Hyalomma</taxon>
    </lineage>
</organism>
<dbReference type="Proteomes" id="UP000821845">
    <property type="component" value="Chromosome 8"/>
</dbReference>